<dbReference type="SUPFAM" id="SSF143081">
    <property type="entry name" value="BB1717-like"/>
    <property type="match status" value="1"/>
</dbReference>
<comment type="caution">
    <text evidence="2">The sequence shown here is derived from an EMBL/GenBank/DDBJ whole genome shotgun (WGS) entry which is preliminary data.</text>
</comment>
<evidence type="ECO:0000313" key="3">
    <source>
        <dbReference type="Proteomes" id="UP000736373"/>
    </source>
</evidence>
<protein>
    <recommendedName>
        <fullName evidence="4">DUF159 family protein</fullName>
    </recommendedName>
</protein>
<organism evidence="2 3">
    <name type="scientific">Paraburkholderia podalyriae</name>
    <dbReference type="NCBI Taxonomy" id="1938811"/>
    <lineage>
        <taxon>Bacteria</taxon>
        <taxon>Pseudomonadati</taxon>
        <taxon>Pseudomonadota</taxon>
        <taxon>Betaproteobacteria</taxon>
        <taxon>Burkholderiales</taxon>
        <taxon>Burkholderiaceae</taxon>
        <taxon>Paraburkholderia</taxon>
    </lineage>
</organism>
<gene>
    <name evidence="2" type="ORF">F6X42_35170</name>
</gene>
<dbReference type="Pfam" id="PF02586">
    <property type="entry name" value="SRAP"/>
    <property type="match status" value="1"/>
</dbReference>
<feature type="region of interest" description="Disordered" evidence="1">
    <location>
        <begin position="138"/>
        <end position="159"/>
    </location>
</feature>
<name>A0ABR7PZ60_9BURK</name>
<keyword evidence="3" id="KW-1185">Reference proteome</keyword>
<evidence type="ECO:0000256" key="1">
    <source>
        <dbReference type="SAM" id="MobiDB-lite"/>
    </source>
</evidence>
<dbReference type="Gene3D" id="3.90.1680.10">
    <property type="entry name" value="SOS response associated peptidase-like"/>
    <property type="match status" value="1"/>
</dbReference>
<accession>A0ABR7PZ60</accession>
<proteinExistence type="predicted"/>
<sequence length="159" mass="17647">MASLLECSCAWRPHIRTHGPNCCQRKDGRVSPGKPSYETGKPVRWRIGLADQVSCAIAGLWRTWENPDGTQAMSMTMLTLNADEHPLMTRFHKPGAEKRAVVVLPQSDHIDWLSCRSTDEARSFLRLLPADALHAEPYPLPPRGRTALAPEAGDQPSLI</sequence>
<evidence type="ECO:0008006" key="4">
    <source>
        <dbReference type="Google" id="ProtNLM"/>
    </source>
</evidence>
<reference evidence="2 3" key="1">
    <citation type="submission" date="2019-09" db="EMBL/GenBank/DDBJ databases">
        <title>Paraburkholderia podalyriae sp. nov., A South African Podalyria-associated rhizobium.</title>
        <authorList>
            <person name="Mavima L."/>
            <person name="Beukes C.W."/>
            <person name="Palmer M."/>
            <person name="De Meyer S.E."/>
            <person name="James E.K."/>
            <person name="Maluk M."/>
            <person name="Avontuur J.R."/>
            <person name="Chan W.Y."/>
            <person name="Venter S.N."/>
            <person name="Steenkamp E.T."/>
        </authorList>
    </citation>
    <scope>NUCLEOTIDE SEQUENCE [LARGE SCALE GENOMIC DNA]</scope>
    <source>
        <strain evidence="2 3">WC7.3b</strain>
    </source>
</reference>
<dbReference type="EMBL" id="VZQQ01000059">
    <property type="protein sequence ID" value="MBC8751574.1"/>
    <property type="molecule type" value="Genomic_DNA"/>
</dbReference>
<evidence type="ECO:0000313" key="2">
    <source>
        <dbReference type="EMBL" id="MBC8751574.1"/>
    </source>
</evidence>
<dbReference type="InterPro" id="IPR036590">
    <property type="entry name" value="SRAP-like"/>
</dbReference>
<dbReference type="Proteomes" id="UP000736373">
    <property type="component" value="Unassembled WGS sequence"/>
</dbReference>
<dbReference type="InterPro" id="IPR003738">
    <property type="entry name" value="SRAP"/>
</dbReference>